<keyword evidence="1" id="KW-0812">Transmembrane</keyword>
<dbReference type="AlphaFoldDB" id="A0A2A4I0I6"/>
<evidence type="ECO:0000313" key="2">
    <source>
        <dbReference type="EMBL" id="PCG10622.1"/>
    </source>
</evidence>
<evidence type="ECO:0000313" key="3">
    <source>
        <dbReference type="Proteomes" id="UP000218784"/>
    </source>
</evidence>
<dbReference type="EMBL" id="NWVD01000001">
    <property type="protein sequence ID" value="PCG10622.1"/>
    <property type="molecule type" value="Genomic_DNA"/>
</dbReference>
<reference evidence="2 3" key="1">
    <citation type="submission" date="2017-09" db="EMBL/GenBank/DDBJ databases">
        <title>Sphingomonas ginsenosidimutans KACC 14949, whole genome shotgun sequence.</title>
        <authorList>
            <person name="Feng G."/>
            <person name="Zhu H."/>
        </authorList>
    </citation>
    <scope>NUCLEOTIDE SEQUENCE [LARGE SCALE GENOMIC DNA]</scope>
    <source>
        <strain evidence="2 3">KACC 14949</strain>
    </source>
</reference>
<organism evidence="2 3">
    <name type="scientific">Sphingomonas ginsenosidimutans</name>
    <dbReference type="NCBI Taxonomy" id="862134"/>
    <lineage>
        <taxon>Bacteria</taxon>
        <taxon>Pseudomonadati</taxon>
        <taxon>Pseudomonadota</taxon>
        <taxon>Alphaproteobacteria</taxon>
        <taxon>Sphingomonadales</taxon>
        <taxon>Sphingomonadaceae</taxon>
        <taxon>Sphingomonas</taxon>
    </lineage>
</organism>
<sequence>MEPDPRIPAASIVFGYGPMLPLVAVGIGVWVLPGGWPVLAVQLAVIWGALILSFIGGVRRGFGFATPRASTMAELAAAIAYVAIAGLALVVPRAAIAVALLTAGYALAALVDRRAALSGDAPAHLARLRLPQLLVGCAGLAACWAWLMSG</sequence>
<keyword evidence="1" id="KW-1133">Transmembrane helix</keyword>
<comment type="caution">
    <text evidence="2">The sequence shown here is derived from an EMBL/GenBank/DDBJ whole genome shotgun (WGS) entry which is preliminary data.</text>
</comment>
<dbReference type="Pfam" id="PF11911">
    <property type="entry name" value="DUF3429"/>
    <property type="match status" value="1"/>
</dbReference>
<accession>A0A2A4I0I6</accession>
<keyword evidence="3" id="KW-1185">Reference proteome</keyword>
<keyword evidence="1" id="KW-0472">Membrane</keyword>
<dbReference type="InterPro" id="IPR021836">
    <property type="entry name" value="DUF3429"/>
</dbReference>
<dbReference type="RefSeq" id="WP_096610333.1">
    <property type="nucleotide sequence ID" value="NZ_NWVD01000001.1"/>
</dbReference>
<protein>
    <submittedName>
        <fullName evidence="2">DUF3429 domain-containing protein</fullName>
    </submittedName>
</protein>
<name>A0A2A4I0I6_9SPHN</name>
<evidence type="ECO:0000256" key="1">
    <source>
        <dbReference type="SAM" id="Phobius"/>
    </source>
</evidence>
<feature type="transmembrane region" description="Helical" evidence="1">
    <location>
        <begin position="12"/>
        <end position="32"/>
    </location>
</feature>
<dbReference type="Proteomes" id="UP000218784">
    <property type="component" value="Unassembled WGS sequence"/>
</dbReference>
<feature type="transmembrane region" description="Helical" evidence="1">
    <location>
        <begin position="79"/>
        <end position="108"/>
    </location>
</feature>
<feature type="transmembrane region" description="Helical" evidence="1">
    <location>
        <begin position="38"/>
        <end position="58"/>
    </location>
</feature>
<feature type="transmembrane region" description="Helical" evidence="1">
    <location>
        <begin position="128"/>
        <end position="147"/>
    </location>
</feature>
<gene>
    <name evidence="2" type="ORF">COA17_04300</name>
</gene>
<proteinExistence type="predicted"/>